<dbReference type="SUPFAM" id="SSF51735">
    <property type="entry name" value="NAD(P)-binding Rossmann-fold domains"/>
    <property type="match status" value="1"/>
</dbReference>
<dbReference type="InterPro" id="IPR036291">
    <property type="entry name" value="NAD(P)-bd_dom_sf"/>
</dbReference>
<evidence type="ECO:0000256" key="3">
    <source>
        <dbReference type="ARBA" id="ARBA00016219"/>
    </source>
</evidence>
<dbReference type="NCBIfam" id="NF002652">
    <property type="entry name" value="PRK02318.2-5"/>
    <property type="match status" value="1"/>
</dbReference>
<evidence type="ECO:0000259" key="9">
    <source>
        <dbReference type="Pfam" id="PF08125"/>
    </source>
</evidence>
<dbReference type="Proteomes" id="UP000198935">
    <property type="component" value="Unassembled WGS sequence"/>
</dbReference>
<dbReference type="InterPro" id="IPR023028">
    <property type="entry name" value="Mannitol_1_phos_5_DH"/>
</dbReference>
<keyword evidence="5 7" id="KW-0520">NAD</keyword>
<feature type="domain" description="Mannitol dehydrogenase N-terminal" evidence="8">
    <location>
        <begin position="1"/>
        <end position="196"/>
    </location>
</feature>
<proteinExistence type="inferred from homology"/>
<evidence type="ECO:0000256" key="1">
    <source>
        <dbReference type="ARBA" id="ARBA00006541"/>
    </source>
</evidence>
<dbReference type="NCBIfam" id="NF002647">
    <property type="entry name" value="PRK02318.1-3"/>
    <property type="match status" value="1"/>
</dbReference>
<dbReference type="HAMAP" id="MF_00196">
    <property type="entry name" value="Mannitol_dehydrog"/>
    <property type="match status" value="1"/>
</dbReference>
<organism evidence="10 11">
    <name type="scientific">Evansella caseinilytica</name>
    <dbReference type="NCBI Taxonomy" id="1503961"/>
    <lineage>
        <taxon>Bacteria</taxon>
        <taxon>Bacillati</taxon>
        <taxon>Bacillota</taxon>
        <taxon>Bacilli</taxon>
        <taxon>Bacillales</taxon>
        <taxon>Bacillaceae</taxon>
        <taxon>Evansella</taxon>
    </lineage>
</organism>
<dbReference type="GO" id="GO:0019592">
    <property type="term" value="P:mannitol catabolic process"/>
    <property type="evidence" value="ECO:0007669"/>
    <property type="project" value="TreeGrafter"/>
</dbReference>
<dbReference type="InterPro" id="IPR013328">
    <property type="entry name" value="6PGD_dom2"/>
</dbReference>
<feature type="domain" description="Mannitol dehydrogenase C-terminal" evidence="9">
    <location>
        <begin position="203"/>
        <end position="374"/>
    </location>
</feature>
<evidence type="ECO:0000256" key="5">
    <source>
        <dbReference type="ARBA" id="ARBA00023027"/>
    </source>
</evidence>
<dbReference type="PRINTS" id="PR00084">
    <property type="entry name" value="MTLDHDRGNASE"/>
</dbReference>
<dbReference type="NCBIfam" id="NF002649">
    <property type="entry name" value="PRK02318.2-1"/>
    <property type="match status" value="1"/>
</dbReference>
<evidence type="ECO:0000313" key="11">
    <source>
        <dbReference type="Proteomes" id="UP000198935"/>
    </source>
</evidence>
<comment type="catalytic activity">
    <reaction evidence="6 7">
        <text>D-mannitol 1-phosphate + NAD(+) = beta-D-fructose 6-phosphate + NADH + H(+)</text>
        <dbReference type="Rhea" id="RHEA:19661"/>
        <dbReference type="ChEBI" id="CHEBI:15378"/>
        <dbReference type="ChEBI" id="CHEBI:57540"/>
        <dbReference type="ChEBI" id="CHEBI:57634"/>
        <dbReference type="ChEBI" id="CHEBI:57945"/>
        <dbReference type="ChEBI" id="CHEBI:61381"/>
        <dbReference type="EC" id="1.1.1.17"/>
    </reaction>
</comment>
<dbReference type="GO" id="GO:0008926">
    <property type="term" value="F:mannitol-1-phosphate 5-dehydrogenase activity"/>
    <property type="evidence" value="ECO:0007669"/>
    <property type="project" value="UniProtKB-UniRule"/>
</dbReference>
<evidence type="ECO:0000259" key="8">
    <source>
        <dbReference type="Pfam" id="PF01232"/>
    </source>
</evidence>
<dbReference type="GO" id="GO:0005829">
    <property type="term" value="C:cytosol"/>
    <property type="evidence" value="ECO:0007669"/>
    <property type="project" value="TreeGrafter"/>
</dbReference>
<dbReference type="OrthoDB" id="271711at2"/>
<reference evidence="11" key="1">
    <citation type="submission" date="2016-10" db="EMBL/GenBank/DDBJ databases">
        <authorList>
            <person name="Varghese N."/>
            <person name="Submissions S."/>
        </authorList>
    </citation>
    <scope>NUCLEOTIDE SEQUENCE [LARGE SCALE GENOMIC DNA]</scope>
    <source>
        <strain evidence="11">SP</strain>
    </source>
</reference>
<dbReference type="EC" id="1.1.1.17" evidence="2 7"/>
<accession>A0A1H3QA77</accession>
<evidence type="ECO:0000256" key="4">
    <source>
        <dbReference type="ARBA" id="ARBA00023002"/>
    </source>
</evidence>
<dbReference type="Pfam" id="PF08125">
    <property type="entry name" value="Mannitol_dh_C"/>
    <property type="match status" value="1"/>
</dbReference>
<evidence type="ECO:0000313" key="10">
    <source>
        <dbReference type="EMBL" id="SDZ10296.1"/>
    </source>
</evidence>
<dbReference type="EMBL" id="FNPI01000006">
    <property type="protein sequence ID" value="SDZ10296.1"/>
    <property type="molecule type" value="Genomic_DNA"/>
</dbReference>
<dbReference type="PANTHER" id="PTHR30524:SF0">
    <property type="entry name" value="ALTRONATE OXIDOREDUCTASE-RELATED"/>
    <property type="match status" value="1"/>
</dbReference>
<evidence type="ECO:0000256" key="7">
    <source>
        <dbReference type="HAMAP-Rule" id="MF_00196"/>
    </source>
</evidence>
<gene>
    <name evidence="7" type="primary">mtlD</name>
    <name evidence="10" type="ORF">SAMN05421736_10687</name>
</gene>
<comment type="similarity">
    <text evidence="1 7">Belongs to the mannitol dehydrogenase family.</text>
</comment>
<dbReference type="Pfam" id="PF01232">
    <property type="entry name" value="Mannitol_dh"/>
    <property type="match status" value="1"/>
</dbReference>
<dbReference type="InterPro" id="IPR013118">
    <property type="entry name" value="Mannitol_DH_C"/>
</dbReference>
<sequence length="381" mass="43018">MQAVHFGAGNIGRGFIGKLLYDAGYQTCFIDVNQDMIDRLNEEKKYRVIYAEEEGRVFEVGNVSGIHSLTEPEKVVDAIVNADIITTAVGTNILPVIAKIIARGLDKRYQQHDRPVNIIACENAIGGTTLLKQALLEETAAENHDRLLSLTGFPNAAVDRIVPNQQQENPLDVMVEPFFEWVTEEPKIIAEKPAIDGMNYVTNLEAYIERKLFTVNTGHAVTAYLGYMESKQTIKEALEDRQIYEKVMAVLQETGKLICRKYHFHENDHQEYIAKIISRFTNPFIVDEVTRVARTPIKKLGYNERFISPARQLLEQDIFPKALVYGIFAVLHYNYENDPEAVSLQAKLQADGIKKTLSEVSGLTIDSPIVTAVEKLFQETR</sequence>
<dbReference type="PANTHER" id="PTHR30524">
    <property type="entry name" value="MANNITOL-1-PHOSPHATE 5-DEHYDROGENASE"/>
    <property type="match status" value="1"/>
</dbReference>
<dbReference type="STRING" id="1503961.SAMN05421736_10687"/>
<dbReference type="Gene3D" id="1.10.1040.10">
    <property type="entry name" value="N-(1-d-carboxylethyl)-l-norvaline Dehydrogenase, domain 2"/>
    <property type="match status" value="1"/>
</dbReference>
<dbReference type="AlphaFoldDB" id="A0A1H3QA77"/>
<feature type="binding site" evidence="7">
    <location>
        <begin position="3"/>
        <end position="14"/>
    </location>
    <ligand>
        <name>NAD(+)</name>
        <dbReference type="ChEBI" id="CHEBI:57540"/>
    </ligand>
</feature>
<protein>
    <recommendedName>
        <fullName evidence="3 7">Mannitol-1-phosphate 5-dehydrogenase</fullName>
        <ecNumber evidence="2 7">1.1.1.17</ecNumber>
    </recommendedName>
</protein>
<evidence type="ECO:0000256" key="2">
    <source>
        <dbReference type="ARBA" id="ARBA00012939"/>
    </source>
</evidence>
<evidence type="ECO:0000256" key="6">
    <source>
        <dbReference type="ARBA" id="ARBA00048615"/>
    </source>
</evidence>
<dbReference type="Gene3D" id="3.40.50.720">
    <property type="entry name" value="NAD(P)-binding Rossmann-like Domain"/>
    <property type="match status" value="1"/>
</dbReference>
<dbReference type="InterPro" id="IPR008927">
    <property type="entry name" value="6-PGluconate_DH-like_C_sf"/>
</dbReference>
<keyword evidence="11" id="KW-1185">Reference proteome</keyword>
<dbReference type="NCBIfam" id="NF002646">
    <property type="entry name" value="PRK02318.1-2"/>
    <property type="match status" value="1"/>
</dbReference>
<keyword evidence="4 7" id="KW-0560">Oxidoreductase</keyword>
<dbReference type="InterPro" id="IPR000669">
    <property type="entry name" value="Mannitol_DH"/>
</dbReference>
<dbReference type="SUPFAM" id="SSF48179">
    <property type="entry name" value="6-phosphogluconate dehydrogenase C-terminal domain-like"/>
    <property type="match status" value="1"/>
</dbReference>
<name>A0A1H3QA77_9BACI</name>
<dbReference type="InterPro" id="IPR013131">
    <property type="entry name" value="Mannitol_DH_N"/>
</dbReference>